<feature type="region of interest" description="Disordered" evidence="1">
    <location>
        <begin position="39"/>
        <end position="61"/>
    </location>
</feature>
<evidence type="ECO:0000313" key="2">
    <source>
        <dbReference type="Proteomes" id="UP001515500"/>
    </source>
</evidence>
<dbReference type="Proteomes" id="UP001515500">
    <property type="component" value="Chromosome 18"/>
</dbReference>
<keyword evidence="2" id="KW-1185">Reference proteome</keyword>
<gene>
    <name evidence="3" type="primary">LOC120282798</name>
</gene>
<feature type="compositionally biased region" description="Polar residues" evidence="1">
    <location>
        <begin position="48"/>
        <end position="59"/>
    </location>
</feature>
<dbReference type="InterPro" id="IPR021109">
    <property type="entry name" value="Peptidase_aspartic_dom_sf"/>
</dbReference>
<protein>
    <submittedName>
        <fullName evidence="3">Uncharacterized protein LOC120282798</fullName>
    </submittedName>
</protein>
<sequence length="371" mass="41370">MSNGQGAILNSMAIWFCETCGGGHGASQSPIVSSAVAPMEQLERASTKRPQGSLPSNTEADPRKQLKAISLCSGKTIKAQGPIVMIERATVREVPSSSQESIEEEEEAVKEEPKESSLARPTVQEYKTQVPYPSKLKADKEDVKFNKFIIIFKQLHINIPIVEALSQMSKYTKFLKDLLTNKRKLEEVDTVALNRNCSSIMDKKMSIKLRDPGSFVIPCLLGDGGEENALTDSGASTNLASRSVRRPRGIVEDVLVTIEKLVFPVDFVILDIDEDAKTLLILGRPFLNTSKPLINWRDGKIILNVGDDEVMYQLPSSMKHSLDQDDECYFTHEPDLSMYDFVKDVFIVNPTREYVKQQLGEGQIQLAKPRH</sequence>
<organism evidence="2 3">
    <name type="scientific">Dioscorea cayennensis subsp. rotundata</name>
    <name type="common">White Guinea yam</name>
    <name type="synonym">Dioscorea rotundata</name>
    <dbReference type="NCBI Taxonomy" id="55577"/>
    <lineage>
        <taxon>Eukaryota</taxon>
        <taxon>Viridiplantae</taxon>
        <taxon>Streptophyta</taxon>
        <taxon>Embryophyta</taxon>
        <taxon>Tracheophyta</taxon>
        <taxon>Spermatophyta</taxon>
        <taxon>Magnoliopsida</taxon>
        <taxon>Liliopsida</taxon>
        <taxon>Dioscoreales</taxon>
        <taxon>Dioscoreaceae</taxon>
        <taxon>Dioscorea</taxon>
    </lineage>
</organism>
<feature type="region of interest" description="Disordered" evidence="1">
    <location>
        <begin position="94"/>
        <end position="125"/>
    </location>
</feature>
<dbReference type="Gene3D" id="2.40.70.10">
    <property type="entry name" value="Acid Proteases"/>
    <property type="match status" value="1"/>
</dbReference>
<dbReference type="PANTHER" id="PTHR33067:SF35">
    <property type="entry name" value="ASPARTIC PEPTIDASE DDI1-TYPE DOMAIN-CONTAINING PROTEIN"/>
    <property type="match status" value="1"/>
</dbReference>
<evidence type="ECO:0000313" key="3">
    <source>
        <dbReference type="RefSeq" id="XP_039145578.1"/>
    </source>
</evidence>
<dbReference type="GeneID" id="120282798"/>
<evidence type="ECO:0000256" key="1">
    <source>
        <dbReference type="SAM" id="MobiDB-lite"/>
    </source>
</evidence>
<dbReference type="AlphaFoldDB" id="A0AB40D5P7"/>
<name>A0AB40D5P7_DIOCR</name>
<accession>A0AB40D5P7</accession>
<dbReference type="PANTHER" id="PTHR33067">
    <property type="entry name" value="RNA-DIRECTED DNA POLYMERASE-RELATED"/>
    <property type="match status" value="1"/>
</dbReference>
<dbReference type="RefSeq" id="XP_039145578.1">
    <property type="nucleotide sequence ID" value="XM_039289644.1"/>
</dbReference>
<reference evidence="3" key="1">
    <citation type="submission" date="2025-08" db="UniProtKB">
        <authorList>
            <consortium name="RefSeq"/>
        </authorList>
    </citation>
    <scope>IDENTIFICATION</scope>
</reference>
<proteinExistence type="predicted"/>